<gene>
    <name evidence="1" type="ORF">C8D92_103244</name>
</gene>
<name>A0A2U1CYR4_9GAMM</name>
<sequence length="168" mass="18839">MIDRLRTAWLIGSVVALGLMLVVPDALSRSFRDFTQIPTPSALPDGAERIESLQRLDRELVLEGVNAILSAWNQGQLDTILVQDFVDAQKLSDTVLTEVPRDARLVLLSMRSYSVISQHRVAEPGDGDRRVSRVAVTVRLQLTFNDPRTGYQRLPSTSEFILEIREPI</sequence>
<evidence type="ECO:0000313" key="2">
    <source>
        <dbReference type="Proteomes" id="UP000245887"/>
    </source>
</evidence>
<evidence type="ECO:0000313" key="1">
    <source>
        <dbReference type="EMBL" id="PVY77557.1"/>
    </source>
</evidence>
<reference evidence="1 2" key="1">
    <citation type="submission" date="2018-04" db="EMBL/GenBank/DDBJ databases">
        <title>Genomic Encyclopedia of Type Strains, Phase IV (KMG-IV): sequencing the most valuable type-strain genomes for metagenomic binning, comparative biology and taxonomic classification.</title>
        <authorList>
            <person name="Goeker M."/>
        </authorList>
    </citation>
    <scope>NUCLEOTIDE SEQUENCE [LARGE SCALE GENOMIC DNA]</scope>
    <source>
        <strain evidence="1 2">DSM 28688</strain>
    </source>
</reference>
<protein>
    <submittedName>
        <fullName evidence="1">Uncharacterized protein</fullName>
    </submittedName>
</protein>
<dbReference type="Proteomes" id="UP000245887">
    <property type="component" value="Unassembled WGS sequence"/>
</dbReference>
<comment type="caution">
    <text evidence="1">The sequence shown here is derived from an EMBL/GenBank/DDBJ whole genome shotgun (WGS) entry which is preliminary data.</text>
</comment>
<dbReference type="AlphaFoldDB" id="A0A2U1CYR4"/>
<proteinExistence type="predicted"/>
<dbReference type="EMBL" id="QEKQ01000003">
    <property type="protein sequence ID" value="PVY77557.1"/>
    <property type="molecule type" value="Genomic_DNA"/>
</dbReference>
<organism evidence="1 2">
    <name type="scientific">Tamilnaduibacter salinus</name>
    <dbReference type="NCBI Taxonomy" id="1484056"/>
    <lineage>
        <taxon>Bacteria</taxon>
        <taxon>Pseudomonadati</taxon>
        <taxon>Pseudomonadota</taxon>
        <taxon>Gammaproteobacteria</taxon>
        <taxon>Pseudomonadales</taxon>
        <taxon>Marinobacteraceae</taxon>
        <taxon>Tamilnaduibacter</taxon>
    </lineage>
</organism>
<dbReference type="RefSeq" id="WP_116918762.1">
    <property type="nucleotide sequence ID" value="NZ_QEKQ01000003.1"/>
</dbReference>
<accession>A0A2U1CYR4</accession>